<sequence>METHTDEKLHLAKLHFIAEQEARLSCVSGAHDPDYKADKSTRKDALTGLEIQWNAAMDVYQNEYIERAGQLDAILAASRKTVPYSRYEEFVKHLYKELWAGMNELASEMVQIPLDMFNEMAKGSIDSSTLLRHHDLPLRDYDDVSVQMQDNSPIDWDDFDDDDDAGDVVKPGVDNLSSPAGLPMSTNLREKEKPIIGKLETAAKRPQIFQESRIWTGGTNWIKEIAETVEYAEPAKVIVGVIGSTGAGKSSVLNAIADEENILATNCMRASTAVATEISYNHGDSQYMAQIEFISPEEWEQELNTLLLHLQIHENVLTPAEIRTDPDIALVLDKILAVYPSLDEKDIFSTSVEDLIMHTSVTDLLGTTDVIEEDDARVFSNKLISYLDSRGSTGRRGLAMAALGVSLPKPATFSKEKRLWPLIRVVRIYVKAEALSTGAVLVDLPGFNDSNAARSQVAEEYMKRCSAHWVVTPINRAVDDKLAHELLSKNLKTQMQMDCAFNDITVICTKTDDISITETECYLRLDIPEKDLRDKLKEEIEAKHKELKGLEKEKENASRRLRKANNIIKDLGASQDAPGNYSMHAIPRITPQKKQWQEDNQEKGMGIESSPASAKTDEDSPISQGPTPQKSTDQQLSRWKSRTKRLHQRHSSLEDQTGALKEEICRGKAKDVEYKATIIQKCVEGRNDFAKQVMKAYFAQLKRELDNEGLEHLETQAGESENELPIFTVSSKAYQKLRGRFRTDAAIEGFTTLEQTGIPQLQRHCIFLTEKAREASARRFLHQVDQLMRSIGIWSGAANQSKTLDDGAKETLEKSFHDEIQKLQEVSPIFLLCKRQS</sequence>
<evidence type="ECO:0000259" key="2">
    <source>
        <dbReference type="Pfam" id="PF00350"/>
    </source>
</evidence>
<reference evidence="4" key="1">
    <citation type="submission" date="2017-02" db="EMBL/GenBank/DDBJ databases">
        <authorList>
            <person name="Tafer H."/>
            <person name="Lopandic K."/>
        </authorList>
    </citation>
    <scope>NUCLEOTIDE SEQUENCE [LARGE SCALE GENOMIC DNA]</scope>
    <source>
        <strain evidence="4">CBS 366.77</strain>
    </source>
</reference>
<evidence type="ECO:0000256" key="1">
    <source>
        <dbReference type="SAM" id="MobiDB-lite"/>
    </source>
</evidence>
<evidence type="ECO:0000313" key="3">
    <source>
        <dbReference type="EMBL" id="RJE26448.1"/>
    </source>
</evidence>
<dbReference type="PANTHER" id="PTHR36681:SF3">
    <property type="entry name" value="NUCLEAR GTPASE, GERMINAL CENTER-ASSOCIATED, TANDEM DUPLICATE 3"/>
    <property type="match status" value="1"/>
</dbReference>
<dbReference type="STRING" id="2070753.A0A3A2ZTF4"/>
<protein>
    <recommendedName>
        <fullName evidence="2">Dynamin N-terminal domain-containing protein</fullName>
    </recommendedName>
</protein>
<feature type="region of interest" description="Disordered" evidence="1">
    <location>
        <begin position="570"/>
        <end position="654"/>
    </location>
</feature>
<organism evidence="3 4">
    <name type="scientific">Aspergillus sclerotialis</name>
    <dbReference type="NCBI Taxonomy" id="2070753"/>
    <lineage>
        <taxon>Eukaryota</taxon>
        <taxon>Fungi</taxon>
        <taxon>Dikarya</taxon>
        <taxon>Ascomycota</taxon>
        <taxon>Pezizomycotina</taxon>
        <taxon>Eurotiomycetes</taxon>
        <taxon>Eurotiomycetidae</taxon>
        <taxon>Eurotiales</taxon>
        <taxon>Aspergillaceae</taxon>
        <taxon>Aspergillus</taxon>
        <taxon>Aspergillus subgen. Polypaecilum</taxon>
    </lineage>
</organism>
<dbReference type="Pfam" id="PF00350">
    <property type="entry name" value="Dynamin_N"/>
    <property type="match status" value="1"/>
</dbReference>
<name>A0A3A2ZTF4_9EURO</name>
<dbReference type="AlphaFoldDB" id="A0A3A2ZTF4"/>
<gene>
    <name evidence="3" type="ORF">PHISCL_01249</name>
</gene>
<dbReference type="Proteomes" id="UP000266188">
    <property type="component" value="Unassembled WGS sequence"/>
</dbReference>
<keyword evidence="4" id="KW-1185">Reference proteome</keyword>
<dbReference type="PANTHER" id="PTHR36681">
    <property type="entry name" value="NUCLEAR GTPASE, GERMINAL CENTER-ASSOCIATED, TANDEM DUPLICATE 3"/>
    <property type="match status" value="1"/>
</dbReference>
<evidence type="ECO:0000313" key="4">
    <source>
        <dbReference type="Proteomes" id="UP000266188"/>
    </source>
</evidence>
<dbReference type="Gene3D" id="3.40.50.300">
    <property type="entry name" value="P-loop containing nucleotide triphosphate hydrolases"/>
    <property type="match status" value="2"/>
</dbReference>
<dbReference type="SUPFAM" id="SSF52540">
    <property type="entry name" value="P-loop containing nucleoside triphosphate hydrolases"/>
    <property type="match status" value="1"/>
</dbReference>
<dbReference type="InterPro" id="IPR027417">
    <property type="entry name" value="P-loop_NTPase"/>
</dbReference>
<dbReference type="OrthoDB" id="3598281at2759"/>
<dbReference type="EMBL" id="MVGC01000022">
    <property type="protein sequence ID" value="RJE26448.1"/>
    <property type="molecule type" value="Genomic_DNA"/>
</dbReference>
<feature type="compositionally biased region" description="Polar residues" evidence="1">
    <location>
        <begin position="621"/>
        <end position="638"/>
    </location>
</feature>
<comment type="caution">
    <text evidence="3">The sequence shown here is derived from an EMBL/GenBank/DDBJ whole genome shotgun (WGS) entry which is preliminary data.</text>
</comment>
<dbReference type="InterPro" id="IPR045063">
    <property type="entry name" value="Dynamin_N"/>
</dbReference>
<proteinExistence type="predicted"/>
<accession>A0A3A2ZTF4</accession>
<feature type="domain" description="Dynamin N-terminal" evidence="2">
    <location>
        <begin position="239"/>
        <end position="487"/>
    </location>
</feature>
<feature type="compositionally biased region" description="Basic residues" evidence="1">
    <location>
        <begin position="639"/>
        <end position="650"/>
    </location>
</feature>